<dbReference type="Pfam" id="PF13960">
    <property type="entry name" value="DUF4218"/>
    <property type="match status" value="1"/>
</dbReference>
<name>A0ABY9DX87_VITVI</name>
<evidence type="ECO:0000259" key="2">
    <source>
        <dbReference type="Pfam" id="PF13960"/>
    </source>
</evidence>
<reference evidence="3 4" key="1">
    <citation type="journal article" date="2023" name="Hortic Res">
        <title>The complete reference genome for grapevine (Vitis vinifera L.) genetics and breeding.</title>
        <authorList>
            <person name="Shi X."/>
            <person name="Cao S."/>
            <person name="Wang X."/>
            <person name="Huang S."/>
            <person name="Wang Y."/>
            <person name="Liu Z."/>
            <person name="Liu W."/>
            <person name="Leng X."/>
            <person name="Peng Y."/>
            <person name="Wang N."/>
            <person name="Wang Y."/>
            <person name="Ma Z."/>
            <person name="Xu X."/>
            <person name="Zhang F."/>
            <person name="Xue H."/>
            <person name="Zhong H."/>
            <person name="Wang Y."/>
            <person name="Zhang K."/>
            <person name="Velt A."/>
            <person name="Avia K."/>
            <person name="Holtgrawe D."/>
            <person name="Grimplet J."/>
            <person name="Matus J.T."/>
            <person name="Ware D."/>
            <person name="Wu X."/>
            <person name="Wang H."/>
            <person name="Liu C."/>
            <person name="Fang Y."/>
            <person name="Rustenholz C."/>
            <person name="Cheng Z."/>
            <person name="Xiao H."/>
            <person name="Zhou Y."/>
        </authorList>
    </citation>
    <scope>NUCLEOTIDE SEQUENCE [LARGE SCALE GENOMIC DNA]</scope>
    <source>
        <strain evidence="4">cv. Pinot noir / PN40024</strain>
        <tissue evidence="3">Leaf</tissue>
    </source>
</reference>
<evidence type="ECO:0000313" key="3">
    <source>
        <dbReference type="EMBL" id="WKA11531.1"/>
    </source>
</evidence>
<proteinExistence type="predicted"/>
<dbReference type="EMBL" id="CP126665">
    <property type="protein sequence ID" value="WKA11531.1"/>
    <property type="molecule type" value="Genomic_DNA"/>
</dbReference>
<evidence type="ECO:0000313" key="4">
    <source>
        <dbReference type="Proteomes" id="UP001227230"/>
    </source>
</evidence>
<protein>
    <recommendedName>
        <fullName evidence="5">DUF4218 domain-containing protein</fullName>
    </recommendedName>
</protein>
<organism evidence="3 4">
    <name type="scientific">Vitis vinifera</name>
    <name type="common">Grape</name>
    <dbReference type="NCBI Taxonomy" id="29760"/>
    <lineage>
        <taxon>Eukaryota</taxon>
        <taxon>Viridiplantae</taxon>
        <taxon>Streptophyta</taxon>
        <taxon>Embryophyta</taxon>
        <taxon>Tracheophyta</taxon>
        <taxon>Spermatophyta</taxon>
        <taxon>Magnoliopsida</taxon>
        <taxon>eudicotyledons</taxon>
        <taxon>Gunneridae</taxon>
        <taxon>Pentapetalae</taxon>
        <taxon>rosids</taxon>
        <taxon>Vitales</taxon>
        <taxon>Vitaceae</taxon>
        <taxon>Viteae</taxon>
        <taxon>Vitis</taxon>
    </lineage>
</organism>
<evidence type="ECO:0000259" key="1">
    <source>
        <dbReference type="Pfam" id="PF13952"/>
    </source>
</evidence>
<dbReference type="PANTHER" id="PTHR48258">
    <property type="entry name" value="DUF4218 DOMAIN-CONTAINING PROTEIN-RELATED"/>
    <property type="match status" value="1"/>
</dbReference>
<dbReference type="Pfam" id="PF13952">
    <property type="entry name" value="DUF4216"/>
    <property type="match status" value="1"/>
</dbReference>
<dbReference type="PANTHER" id="PTHR48258:SF15">
    <property type="entry name" value="OS02G0543900 PROTEIN"/>
    <property type="match status" value="1"/>
</dbReference>
<feature type="domain" description="DUF4218" evidence="2">
    <location>
        <begin position="137"/>
        <end position="223"/>
    </location>
</feature>
<feature type="domain" description="DUF4216" evidence="1">
    <location>
        <begin position="340"/>
        <end position="412"/>
    </location>
</feature>
<evidence type="ECO:0008006" key="5">
    <source>
        <dbReference type="Google" id="ProtNLM"/>
    </source>
</evidence>
<accession>A0ABY9DX87</accession>
<keyword evidence="4" id="KW-1185">Reference proteome</keyword>
<dbReference type="InterPro" id="IPR025312">
    <property type="entry name" value="DUF4216"/>
</dbReference>
<gene>
    <name evidence="3" type="ORF">VitviT2T_029022</name>
</gene>
<dbReference type="Proteomes" id="UP001227230">
    <property type="component" value="Chromosome 18"/>
</dbReference>
<sequence>MHIEKNICNSIVGTLLSIDGKSKDNFNSRLDLQAMGIRDQLHPIQRGNRVILPAACYSLTSNEKKEFCKFLKEVKVLDGYASNISRCVQVNERKIFGLKSHDCHVLMQQLLPLAIRGVLHKNVCAVIVELCSFFKQLCSKVLKTDQLEHFENDIIVTLCKLERIFPPSFFDVMVHLSIHLASEAKVAGPVQYRWMYPIERYLRTLKSYVRNKSRPEGSIAEREHKQSIRVKPRIRARDVDLILTREFISWFEERIIQMRHEGPISEHILSLSRGPSTSVTCYKGYIINGFRFHTREREKGKKTQNSGVVVTAEVSSFASARYKNPIPGHVSYYGVLTDVIELHYLGGNRVILFKCDWWDVINSGRGIKKDEYGFTCLNFERTICIDEPFVLASQAKQVFYVQNSNEENWHTVVEIQTRGVYDMNKKVSTNDPEPYQQFITPHSQRDVHELAENDLINWDRSDIAGETIQTDVLLSRQENIVERHNEFIQDDV</sequence>
<dbReference type="InterPro" id="IPR025452">
    <property type="entry name" value="DUF4218"/>
</dbReference>